<feature type="transmembrane region" description="Helical" evidence="7">
    <location>
        <begin position="129"/>
        <end position="152"/>
    </location>
</feature>
<evidence type="ECO:0000256" key="5">
    <source>
        <dbReference type="ARBA" id="ARBA00022989"/>
    </source>
</evidence>
<name>A0ABS7WS25_9BACT</name>
<dbReference type="EMBL" id="JACGBB010000010">
    <property type="protein sequence ID" value="MBZ7987554.1"/>
    <property type="molecule type" value="Genomic_DNA"/>
</dbReference>
<protein>
    <submittedName>
        <fullName evidence="8">NCS2 family permease</fullName>
    </submittedName>
</protein>
<keyword evidence="9" id="KW-1185">Reference proteome</keyword>
<dbReference type="RefSeq" id="WP_172231217.1">
    <property type="nucleotide sequence ID" value="NZ_CP035946.1"/>
</dbReference>
<dbReference type="PANTHER" id="PTHR43337:SF1">
    <property type="entry name" value="XANTHINE_URACIL PERMEASE C887.17-RELATED"/>
    <property type="match status" value="1"/>
</dbReference>
<evidence type="ECO:0000256" key="3">
    <source>
        <dbReference type="ARBA" id="ARBA00022448"/>
    </source>
</evidence>
<evidence type="ECO:0000256" key="6">
    <source>
        <dbReference type="ARBA" id="ARBA00023136"/>
    </source>
</evidence>
<feature type="transmembrane region" description="Helical" evidence="7">
    <location>
        <begin position="46"/>
        <end position="67"/>
    </location>
</feature>
<dbReference type="Pfam" id="PF00860">
    <property type="entry name" value="Xan_ur_permease"/>
    <property type="match status" value="1"/>
</dbReference>
<feature type="transmembrane region" description="Helical" evidence="7">
    <location>
        <begin position="242"/>
        <end position="265"/>
    </location>
</feature>
<comment type="similarity">
    <text evidence="2">Belongs to the nucleobase:cation symporter-2 (NCS2) (TC 2.A.40) family. Azg-like subfamily.</text>
</comment>
<dbReference type="InterPro" id="IPR045018">
    <property type="entry name" value="Azg-like"/>
</dbReference>
<feature type="transmembrane region" description="Helical" evidence="7">
    <location>
        <begin position="72"/>
        <end position="89"/>
    </location>
</feature>
<evidence type="ECO:0000256" key="2">
    <source>
        <dbReference type="ARBA" id="ARBA00005697"/>
    </source>
</evidence>
<sequence length="433" mass="46285">MQEFFKFKELNTNYKTEIIGGLTTFVTMAYVLAVVPKMLTNAGFDIHTALVLVSISIIISTLAMGIFTNRPFAIAPGLGSVAVAVSMVSENSFSTGVMAGAIFLSGIIFMLVTFLGLRQLLINAIPPALKYAISASVGLYIAFIGARSAGLIVAGKKSLVWGDLASKGVLVCVFGFIILLILQAKKVPASIIISIILSTILSILIGHSQMPSSFFALPMNPISAISQRISEFDFLNSLSFSIIPFVIALFIPDFFSTFGTILGVGTKAGFFDKNANMQGIDKCFKIDASATAAAGVVGVPCLCTYLESSAGVVAGARSGFSMLVVSFCFLLAMFFTPLAIMVPSAASAPAIIYIGICMFMGINKINNDDFTEMFPVFVCVVFTILASNIANGICVAIPVYVLLKIAKKDFSFSPLLYVMCFISFMYFYTLIAR</sequence>
<comment type="subcellular location">
    <subcellularLocation>
        <location evidence="1">Endomembrane system</location>
        <topology evidence="1">Multi-pass membrane protein</topology>
    </subcellularLocation>
</comment>
<feature type="transmembrane region" description="Helical" evidence="7">
    <location>
        <begin position="21"/>
        <end position="40"/>
    </location>
</feature>
<keyword evidence="3" id="KW-0813">Transport</keyword>
<organism evidence="8 9">
    <name type="scientific">Campylobacter canadensis</name>
    <dbReference type="NCBI Taxonomy" id="449520"/>
    <lineage>
        <taxon>Bacteria</taxon>
        <taxon>Pseudomonadati</taxon>
        <taxon>Campylobacterota</taxon>
        <taxon>Epsilonproteobacteria</taxon>
        <taxon>Campylobacterales</taxon>
        <taxon>Campylobacteraceae</taxon>
        <taxon>Campylobacter</taxon>
    </lineage>
</organism>
<feature type="transmembrane region" description="Helical" evidence="7">
    <location>
        <begin position="374"/>
        <end position="403"/>
    </location>
</feature>
<feature type="transmembrane region" description="Helical" evidence="7">
    <location>
        <begin position="415"/>
        <end position="432"/>
    </location>
</feature>
<accession>A0ABS7WS25</accession>
<comment type="caution">
    <text evidence="8">The sequence shown here is derived from an EMBL/GenBank/DDBJ whole genome shotgun (WGS) entry which is preliminary data.</text>
</comment>
<feature type="transmembrane region" description="Helical" evidence="7">
    <location>
        <begin position="345"/>
        <end position="362"/>
    </location>
</feature>
<proteinExistence type="inferred from homology"/>
<feature type="transmembrane region" description="Helical" evidence="7">
    <location>
        <begin position="95"/>
        <end position="117"/>
    </location>
</feature>
<evidence type="ECO:0000313" key="8">
    <source>
        <dbReference type="EMBL" id="MBZ7987554.1"/>
    </source>
</evidence>
<evidence type="ECO:0000313" key="9">
    <source>
        <dbReference type="Proteomes" id="UP000786183"/>
    </source>
</evidence>
<keyword evidence="6 7" id="KW-0472">Membrane</keyword>
<feature type="transmembrane region" description="Helical" evidence="7">
    <location>
        <begin position="189"/>
        <end position="210"/>
    </location>
</feature>
<gene>
    <name evidence="8" type="ORF">AVCANL283_05510</name>
</gene>
<dbReference type="InterPro" id="IPR006043">
    <property type="entry name" value="NCS2"/>
</dbReference>
<keyword evidence="5 7" id="KW-1133">Transmembrane helix</keyword>
<evidence type="ECO:0000256" key="4">
    <source>
        <dbReference type="ARBA" id="ARBA00022692"/>
    </source>
</evidence>
<evidence type="ECO:0000256" key="1">
    <source>
        <dbReference type="ARBA" id="ARBA00004127"/>
    </source>
</evidence>
<evidence type="ECO:0000256" key="7">
    <source>
        <dbReference type="SAM" id="Phobius"/>
    </source>
</evidence>
<feature type="transmembrane region" description="Helical" evidence="7">
    <location>
        <begin position="319"/>
        <end position="338"/>
    </location>
</feature>
<feature type="transmembrane region" description="Helical" evidence="7">
    <location>
        <begin position="164"/>
        <end position="182"/>
    </location>
</feature>
<reference evidence="8 9" key="1">
    <citation type="submission" date="2020-07" db="EMBL/GenBank/DDBJ databases">
        <title>Transfer of Campylobacter canadensis to the novel genus Avispirillum gen. nov., that also includes two novel species recovered from migratory waterfowl: Avispirillum anseris sp. nov. and Avispirillum brantae sp. nov.</title>
        <authorList>
            <person name="Miller W.G."/>
            <person name="Chapman M.H."/>
            <person name="Yee E."/>
            <person name="Inglis G.D."/>
        </authorList>
    </citation>
    <scope>NUCLEOTIDE SEQUENCE [LARGE SCALE GENOMIC DNA]</scope>
    <source>
        <strain evidence="8 9">L283</strain>
    </source>
</reference>
<keyword evidence="4 7" id="KW-0812">Transmembrane</keyword>
<dbReference type="PANTHER" id="PTHR43337">
    <property type="entry name" value="XANTHINE/URACIL PERMEASE C887.17-RELATED"/>
    <property type="match status" value="1"/>
</dbReference>
<dbReference type="Proteomes" id="UP000786183">
    <property type="component" value="Unassembled WGS sequence"/>
</dbReference>